<name>A0ABT2TKU4_9FIRM</name>
<evidence type="ECO:0000256" key="1">
    <source>
        <dbReference type="ARBA" id="ARBA00000085"/>
    </source>
</evidence>
<dbReference type="GO" id="GO:0016301">
    <property type="term" value="F:kinase activity"/>
    <property type="evidence" value="ECO:0007669"/>
    <property type="project" value="UniProtKB-KW"/>
</dbReference>
<evidence type="ECO:0000256" key="14">
    <source>
        <dbReference type="SAM" id="Phobius"/>
    </source>
</evidence>
<evidence type="ECO:0000256" key="4">
    <source>
        <dbReference type="ARBA" id="ARBA00022475"/>
    </source>
</evidence>
<dbReference type="PROSITE" id="PS50885">
    <property type="entry name" value="HAMP"/>
    <property type="match status" value="1"/>
</dbReference>
<dbReference type="InterPro" id="IPR050398">
    <property type="entry name" value="HssS/ArlS-like"/>
</dbReference>
<evidence type="ECO:0000256" key="7">
    <source>
        <dbReference type="ARBA" id="ARBA00022692"/>
    </source>
</evidence>
<dbReference type="SUPFAM" id="SSF55874">
    <property type="entry name" value="ATPase domain of HSP90 chaperone/DNA topoisomerase II/histidine kinase"/>
    <property type="match status" value="1"/>
</dbReference>
<evidence type="ECO:0000256" key="9">
    <source>
        <dbReference type="ARBA" id="ARBA00022777"/>
    </source>
</evidence>
<dbReference type="InterPro" id="IPR003594">
    <property type="entry name" value="HATPase_dom"/>
</dbReference>
<dbReference type="Pfam" id="PF00512">
    <property type="entry name" value="HisKA"/>
    <property type="match status" value="1"/>
</dbReference>
<feature type="transmembrane region" description="Helical" evidence="14">
    <location>
        <begin position="172"/>
        <end position="196"/>
    </location>
</feature>
<keyword evidence="11 14" id="KW-1133">Transmembrane helix</keyword>
<evidence type="ECO:0000259" key="15">
    <source>
        <dbReference type="PROSITE" id="PS50109"/>
    </source>
</evidence>
<dbReference type="CDD" id="cd00075">
    <property type="entry name" value="HATPase"/>
    <property type="match status" value="1"/>
</dbReference>
<keyword evidence="18" id="KW-1185">Reference proteome</keyword>
<dbReference type="InterPro" id="IPR003661">
    <property type="entry name" value="HisK_dim/P_dom"/>
</dbReference>
<dbReference type="InterPro" id="IPR003660">
    <property type="entry name" value="HAMP_dom"/>
</dbReference>
<dbReference type="SMART" id="SM00388">
    <property type="entry name" value="HisKA"/>
    <property type="match status" value="1"/>
</dbReference>
<feature type="domain" description="Histidine kinase" evidence="15">
    <location>
        <begin position="252"/>
        <end position="469"/>
    </location>
</feature>
<protein>
    <recommendedName>
        <fullName evidence="3">histidine kinase</fullName>
        <ecNumber evidence="3">2.7.13.3</ecNumber>
    </recommendedName>
</protein>
<dbReference type="Gene3D" id="6.10.340.10">
    <property type="match status" value="1"/>
</dbReference>
<dbReference type="EC" id="2.7.13.3" evidence="3"/>
<dbReference type="RefSeq" id="WP_158424945.1">
    <property type="nucleotide sequence ID" value="NZ_JAOQJQ010000002.1"/>
</dbReference>
<sequence length="471" mass="53441">MKKKLLLRLIIGYIIFGILGFTAVAIFTAQYNENYVRENTAASLHREASLIASSYASGNFSSQLTLNEFQRQLSAISTYLDADIYVVDNTGTILVSSLETSYLNNQKKISDFDILDFSSGYYTLSDFYNNYSESMLCVYSPITYNYRASSYVLLCMPDAHIMEMKSGLLDGAYLTLLIVYALSLLILLICFLSVHLPVKKLIRAAMHYNHGDYDYPLAIHQNDELGYIAASFNYMRHELGTLEEDQRKFVSNVSHDFRSPLTSIKGYAQAMADGTIPPQMQERYLQVIIFETERLEKLTQELLELNQYGSRGYLLDITSFDLNQTIKMTVQTFEQISLEKQIRFDLILTGNELYVDADISKIQLVLQNLIDNAIKFSHTSSAIKIETTVKNDKVFISVKDHGIGIPKESIGKIWERFYKTDISRGKDKKGTGLGLAIVKEILNAHHENINVISTIEVGTEFIFTLPLSKSR</sequence>
<accession>A0ABT2TKU4</accession>
<reference evidence="17 18" key="1">
    <citation type="journal article" date="2021" name="ISME Commun">
        <title>Automated analysis of genomic sequences facilitates high-throughput and comprehensive description of bacteria.</title>
        <authorList>
            <person name="Hitch T.C.A."/>
        </authorList>
    </citation>
    <scope>NUCLEOTIDE SEQUENCE [LARGE SCALE GENOMIC DNA]</scope>
    <source>
        <strain evidence="17 18">Sanger_109</strain>
    </source>
</reference>
<keyword evidence="8" id="KW-0547">Nucleotide-binding</keyword>
<evidence type="ECO:0000256" key="13">
    <source>
        <dbReference type="ARBA" id="ARBA00023136"/>
    </source>
</evidence>
<keyword evidence="7 14" id="KW-0812">Transmembrane</keyword>
<keyword evidence="13 14" id="KW-0472">Membrane</keyword>
<evidence type="ECO:0000313" key="18">
    <source>
        <dbReference type="Proteomes" id="UP001652442"/>
    </source>
</evidence>
<dbReference type="CDD" id="cd06225">
    <property type="entry name" value="HAMP"/>
    <property type="match status" value="1"/>
</dbReference>
<dbReference type="PROSITE" id="PS50109">
    <property type="entry name" value="HIS_KIN"/>
    <property type="match status" value="1"/>
</dbReference>
<evidence type="ECO:0000256" key="11">
    <source>
        <dbReference type="ARBA" id="ARBA00022989"/>
    </source>
</evidence>
<dbReference type="CDD" id="cd00082">
    <property type="entry name" value="HisKA"/>
    <property type="match status" value="1"/>
</dbReference>
<dbReference type="InterPro" id="IPR004358">
    <property type="entry name" value="Sig_transdc_His_kin-like_C"/>
</dbReference>
<keyword evidence="12" id="KW-0902">Two-component regulatory system</keyword>
<evidence type="ECO:0000256" key="6">
    <source>
        <dbReference type="ARBA" id="ARBA00022679"/>
    </source>
</evidence>
<dbReference type="Proteomes" id="UP001652442">
    <property type="component" value="Unassembled WGS sequence"/>
</dbReference>
<keyword evidence="4" id="KW-1003">Cell membrane</keyword>
<evidence type="ECO:0000256" key="12">
    <source>
        <dbReference type="ARBA" id="ARBA00023012"/>
    </source>
</evidence>
<keyword evidence="9 17" id="KW-0418">Kinase</keyword>
<evidence type="ECO:0000259" key="16">
    <source>
        <dbReference type="PROSITE" id="PS50885"/>
    </source>
</evidence>
<dbReference type="Gene3D" id="3.30.565.10">
    <property type="entry name" value="Histidine kinase-like ATPase, C-terminal domain"/>
    <property type="match status" value="1"/>
</dbReference>
<gene>
    <name evidence="17" type="ORF">OCV88_07845</name>
</gene>
<evidence type="ECO:0000256" key="3">
    <source>
        <dbReference type="ARBA" id="ARBA00012438"/>
    </source>
</evidence>
<dbReference type="InterPro" id="IPR036890">
    <property type="entry name" value="HATPase_C_sf"/>
</dbReference>
<dbReference type="PRINTS" id="PR00344">
    <property type="entry name" value="BCTRLSENSOR"/>
</dbReference>
<comment type="subcellular location">
    <subcellularLocation>
        <location evidence="2">Cell membrane</location>
        <topology evidence="2">Multi-pass membrane protein</topology>
    </subcellularLocation>
</comment>
<dbReference type="PANTHER" id="PTHR45528:SF1">
    <property type="entry name" value="SENSOR HISTIDINE KINASE CPXA"/>
    <property type="match status" value="1"/>
</dbReference>
<evidence type="ECO:0000313" key="17">
    <source>
        <dbReference type="EMBL" id="MCU6762257.1"/>
    </source>
</evidence>
<evidence type="ECO:0000256" key="2">
    <source>
        <dbReference type="ARBA" id="ARBA00004651"/>
    </source>
</evidence>
<dbReference type="InterPro" id="IPR036097">
    <property type="entry name" value="HisK_dim/P_sf"/>
</dbReference>
<dbReference type="PANTHER" id="PTHR45528">
    <property type="entry name" value="SENSOR HISTIDINE KINASE CPXA"/>
    <property type="match status" value="1"/>
</dbReference>
<feature type="transmembrane region" description="Helical" evidence="14">
    <location>
        <begin position="7"/>
        <end position="29"/>
    </location>
</feature>
<dbReference type="SUPFAM" id="SSF158472">
    <property type="entry name" value="HAMP domain-like"/>
    <property type="match status" value="1"/>
</dbReference>
<keyword evidence="5" id="KW-0597">Phosphoprotein</keyword>
<dbReference type="SUPFAM" id="SSF47384">
    <property type="entry name" value="Homodimeric domain of signal transducing histidine kinase"/>
    <property type="match status" value="1"/>
</dbReference>
<organism evidence="17 18">
    <name type="scientific">Brotonthovivens ammoniilytica</name>
    <dbReference type="NCBI Taxonomy" id="2981725"/>
    <lineage>
        <taxon>Bacteria</taxon>
        <taxon>Bacillati</taxon>
        <taxon>Bacillota</taxon>
        <taxon>Clostridia</taxon>
        <taxon>Lachnospirales</taxon>
        <taxon>Lachnospiraceae</taxon>
        <taxon>Brotonthovivens</taxon>
    </lineage>
</organism>
<dbReference type="Pfam" id="PF02518">
    <property type="entry name" value="HATPase_c"/>
    <property type="match status" value="1"/>
</dbReference>
<evidence type="ECO:0000256" key="8">
    <source>
        <dbReference type="ARBA" id="ARBA00022741"/>
    </source>
</evidence>
<keyword evidence="6" id="KW-0808">Transferase</keyword>
<comment type="caution">
    <text evidence="17">The sequence shown here is derived from an EMBL/GenBank/DDBJ whole genome shotgun (WGS) entry which is preliminary data.</text>
</comment>
<dbReference type="SMART" id="SM00387">
    <property type="entry name" value="HATPase_c"/>
    <property type="match status" value="1"/>
</dbReference>
<dbReference type="Gene3D" id="1.10.287.130">
    <property type="match status" value="1"/>
</dbReference>
<dbReference type="Pfam" id="PF00672">
    <property type="entry name" value="HAMP"/>
    <property type="match status" value="1"/>
</dbReference>
<dbReference type="EMBL" id="JAOQJQ010000002">
    <property type="protein sequence ID" value="MCU6762257.1"/>
    <property type="molecule type" value="Genomic_DNA"/>
</dbReference>
<evidence type="ECO:0000256" key="5">
    <source>
        <dbReference type="ARBA" id="ARBA00022553"/>
    </source>
</evidence>
<proteinExistence type="predicted"/>
<keyword evidence="10" id="KW-0067">ATP-binding</keyword>
<dbReference type="InterPro" id="IPR005467">
    <property type="entry name" value="His_kinase_dom"/>
</dbReference>
<dbReference type="SMART" id="SM00304">
    <property type="entry name" value="HAMP"/>
    <property type="match status" value="1"/>
</dbReference>
<comment type="catalytic activity">
    <reaction evidence="1">
        <text>ATP + protein L-histidine = ADP + protein N-phospho-L-histidine.</text>
        <dbReference type="EC" id="2.7.13.3"/>
    </reaction>
</comment>
<feature type="domain" description="HAMP" evidence="16">
    <location>
        <begin position="192"/>
        <end position="244"/>
    </location>
</feature>
<evidence type="ECO:0000256" key="10">
    <source>
        <dbReference type="ARBA" id="ARBA00022840"/>
    </source>
</evidence>